<dbReference type="InterPro" id="IPR036034">
    <property type="entry name" value="PDZ_sf"/>
</dbReference>
<dbReference type="PRINTS" id="PR00834">
    <property type="entry name" value="PROTEASES2C"/>
</dbReference>
<dbReference type="Gene3D" id="2.30.42.10">
    <property type="match status" value="1"/>
</dbReference>
<evidence type="ECO:0000256" key="1">
    <source>
        <dbReference type="ARBA" id="ARBA00010541"/>
    </source>
</evidence>
<comment type="similarity">
    <text evidence="1">Belongs to the peptidase S1C family.</text>
</comment>
<protein>
    <submittedName>
        <fullName evidence="6">Serine protease DegS</fullName>
    </submittedName>
</protein>
<keyword evidence="3" id="KW-0378">Hydrolase</keyword>
<dbReference type="PROSITE" id="PS50106">
    <property type="entry name" value="PDZ"/>
    <property type="match status" value="1"/>
</dbReference>
<feature type="domain" description="PDZ" evidence="5">
    <location>
        <begin position="312"/>
        <end position="384"/>
    </location>
</feature>
<dbReference type="EMBL" id="FTMC01000006">
    <property type="protein sequence ID" value="SIQ43823.1"/>
    <property type="molecule type" value="Genomic_DNA"/>
</dbReference>
<dbReference type="InterPro" id="IPR051201">
    <property type="entry name" value="Chloro_Bact_Ser_Proteases"/>
</dbReference>
<evidence type="ECO:0000256" key="4">
    <source>
        <dbReference type="ARBA" id="ARBA00022825"/>
    </source>
</evidence>
<dbReference type="GO" id="GO:0006508">
    <property type="term" value="P:proteolysis"/>
    <property type="evidence" value="ECO:0007669"/>
    <property type="project" value="UniProtKB-KW"/>
</dbReference>
<dbReference type="Gene3D" id="2.40.10.120">
    <property type="match status" value="1"/>
</dbReference>
<dbReference type="FunFam" id="2.40.10.10:FF:000001">
    <property type="entry name" value="Periplasmic serine protease DegS"/>
    <property type="match status" value="1"/>
</dbReference>
<dbReference type="CDD" id="cd10839">
    <property type="entry name" value="cpPDZ1_DegP-like"/>
    <property type="match status" value="1"/>
</dbReference>
<dbReference type="SUPFAM" id="SSF50156">
    <property type="entry name" value="PDZ domain-like"/>
    <property type="match status" value="1"/>
</dbReference>
<organism evidence="6 7">
    <name type="scientific">Pseudomonas flexibilis</name>
    <dbReference type="NCBI Taxonomy" id="706570"/>
    <lineage>
        <taxon>Bacteria</taxon>
        <taxon>Pseudomonadati</taxon>
        <taxon>Pseudomonadota</taxon>
        <taxon>Gammaproteobacteria</taxon>
        <taxon>Pseudomonadales</taxon>
        <taxon>Pseudomonadaceae</taxon>
        <taxon>Pseudomonas</taxon>
    </lineage>
</organism>
<reference evidence="6 7" key="1">
    <citation type="submission" date="2017-01" db="EMBL/GenBank/DDBJ databases">
        <authorList>
            <person name="Mah S.A."/>
            <person name="Swanson W.J."/>
            <person name="Moy G.W."/>
            <person name="Vacquier V.D."/>
        </authorList>
    </citation>
    <scope>NUCLEOTIDE SEQUENCE [LARGE SCALE GENOMIC DNA]</scope>
    <source>
        <strain evidence="6 7">ATCC 29606</strain>
    </source>
</reference>
<dbReference type="InterPro" id="IPR001478">
    <property type="entry name" value="PDZ"/>
</dbReference>
<dbReference type="InterPro" id="IPR001940">
    <property type="entry name" value="Peptidase_S1C"/>
</dbReference>
<sequence>MSRKRILPLLRALNTHPLLRARAEGKTFRSRMSRAMPRWLGERTLDPQQLRRTLRYFGWPLLTGLLLALLLIERHPEWVGLSGAPTPAVFPLPALEGPVSYSRAVDRAAPAVANLYTTKVVSKPDHPLYQDPLFRHFFGESLPRQRRLESSLGSAVIMTHDGYLLTNNHVTSGADQIVVALKDGRETLARVIGSDPETDLAVLKIDLPNLPSIPLGRSDGIRIGDVTLAIGNPFGVGQTVTMGIISATGRNQLGLNTYEDFIQTDAAINPGNSGGALVDAHGNLIGINTAIFSKSGGSQGIGFAIPVKLALEVMQSITEHGQVIRGWLGIEVQALTPELAESFGLGARSGVIVAGVYRDGPAQRAGLQPGDLILRMDDQAIVDGRGAMNQVARARPGQQISIEILRNGKPLTLDAEVGLRPPVPSSTERP</sequence>
<dbReference type="Pfam" id="PF13180">
    <property type="entry name" value="PDZ_2"/>
    <property type="match status" value="1"/>
</dbReference>
<dbReference type="Pfam" id="PF13365">
    <property type="entry name" value="Trypsin_2"/>
    <property type="match status" value="1"/>
</dbReference>
<name>A0A1N6SRT8_9PSED</name>
<dbReference type="SMART" id="SM00228">
    <property type="entry name" value="PDZ"/>
    <property type="match status" value="1"/>
</dbReference>
<evidence type="ECO:0000259" key="5">
    <source>
        <dbReference type="PROSITE" id="PS50106"/>
    </source>
</evidence>
<keyword evidence="2 6" id="KW-0645">Protease</keyword>
<gene>
    <name evidence="6" type="ORF">SAMN05421672_106112</name>
</gene>
<accession>A0A1N6SRT8</accession>
<evidence type="ECO:0000256" key="2">
    <source>
        <dbReference type="ARBA" id="ARBA00022670"/>
    </source>
</evidence>
<evidence type="ECO:0000313" key="6">
    <source>
        <dbReference type="EMBL" id="SIQ43823.1"/>
    </source>
</evidence>
<evidence type="ECO:0000313" key="7">
    <source>
        <dbReference type="Proteomes" id="UP000186079"/>
    </source>
</evidence>
<keyword evidence="4" id="KW-0720">Serine protease</keyword>
<dbReference type="Proteomes" id="UP000186079">
    <property type="component" value="Unassembled WGS sequence"/>
</dbReference>
<dbReference type="PANTHER" id="PTHR43343:SF3">
    <property type="entry name" value="PROTEASE DO-LIKE 8, CHLOROPLASTIC"/>
    <property type="match status" value="1"/>
</dbReference>
<evidence type="ECO:0000256" key="3">
    <source>
        <dbReference type="ARBA" id="ARBA00022801"/>
    </source>
</evidence>
<dbReference type="SUPFAM" id="SSF50494">
    <property type="entry name" value="Trypsin-like serine proteases"/>
    <property type="match status" value="1"/>
</dbReference>
<dbReference type="GO" id="GO:0004252">
    <property type="term" value="F:serine-type endopeptidase activity"/>
    <property type="evidence" value="ECO:0007669"/>
    <property type="project" value="InterPro"/>
</dbReference>
<dbReference type="PANTHER" id="PTHR43343">
    <property type="entry name" value="PEPTIDASE S12"/>
    <property type="match status" value="1"/>
</dbReference>
<dbReference type="InterPro" id="IPR009003">
    <property type="entry name" value="Peptidase_S1_PA"/>
</dbReference>
<dbReference type="AlphaFoldDB" id="A0A1N6SRT8"/>
<proteinExistence type="inferred from homology"/>